<dbReference type="STRING" id="1314800.A0A1B7MGK5"/>
<dbReference type="InParanoid" id="A0A1B7MGK5"/>
<dbReference type="Proteomes" id="UP000092154">
    <property type="component" value="Unassembled WGS sequence"/>
</dbReference>
<dbReference type="InterPro" id="IPR045340">
    <property type="entry name" value="DUF6533"/>
</dbReference>
<dbReference type="AlphaFoldDB" id="A0A1B7MGK5"/>
<evidence type="ECO:0000259" key="2">
    <source>
        <dbReference type="Pfam" id="PF20151"/>
    </source>
</evidence>
<feature type="domain" description="DUF6533" evidence="2">
    <location>
        <begin position="15"/>
        <end position="60"/>
    </location>
</feature>
<reference evidence="3 4" key="1">
    <citation type="submission" date="2016-06" db="EMBL/GenBank/DDBJ databases">
        <title>Comparative genomics of the ectomycorrhizal sister species Rhizopogon vinicolor and Rhizopogon vesiculosus (Basidiomycota: Boletales) reveals a divergence of the mating type B locus.</title>
        <authorList>
            <consortium name="DOE Joint Genome Institute"/>
            <person name="Mujic A.B."/>
            <person name="Kuo A."/>
            <person name="Tritt A."/>
            <person name="Lipzen A."/>
            <person name="Chen C."/>
            <person name="Johnson J."/>
            <person name="Sharma A."/>
            <person name="Barry K."/>
            <person name="Grigoriev I.V."/>
            <person name="Spatafora J.W."/>
        </authorList>
    </citation>
    <scope>NUCLEOTIDE SEQUENCE [LARGE SCALE GENOMIC DNA]</scope>
    <source>
        <strain evidence="3 4">AM-OR11-026</strain>
    </source>
</reference>
<keyword evidence="1" id="KW-1133">Transmembrane helix</keyword>
<keyword evidence="1" id="KW-0472">Membrane</keyword>
<dbReference type="EMBL" id="KV449271">
    <property type="protein sequence ID" value="OAX31724.1"/>
    <property type="molecule type" value="Genomic_DNA"/>
</dbReference>
<keyword evidence="1" id="KW-0812">Transmembrane</keyword>
<feature type="transmembrane region" description="Helical" evidence="1">
    <location>
        <begin position="118"/>
        <end position="136"/>
    </location>
</feature>
<proteinExistence type="predicted"/>
<name>A0A1B7MGK5_9AGAM</name>
<evidence type="ECO:0000313" key="3">
    <source>
        <dbReference type="EMBL" id="OAX31724.1"/>
    </source>
</evidence>
<feature type="transmembrane region" description="Helical" evidence="1">
    <location>
        <begin position="44"/>
        <end position="68"/>
    </location>
</feature>
<dbReference type="OrthoDB" id="2645170at2759"/>
<accession>A0A1B7MGK5</accession>
<protein>
    <recommendedName>
        <fullName evidence="2">DUF6533 domain-containing protein</fullName>
    </recommendedName>
</protein>
<feature type="transmembrane region" description="Helical" evidence="1">
    <location>
        <begin position="12"/>
        <end position="32"/>
    </location>
</feature>
<organism evidence="3 4">
    <name type="scientific">Rhizopogon vinicolor AM-OR11-026</name>
    <dbReference type="NCBI Taxonomy" id="1314800"/>
    <lineage>
        <taxon>Eukaryota</taxon>
        <taxon>Fungi</taxon>
        <taxon>Dikarya</taxon>
        <taxon>Basidiomycota</taxon>
        <taxon>Agaricomycotina</taxon>
        <taxon>Agaricomycetes</taxon>
        <taxon>Agaricomycetidae</taxon>
        <taxon>Boletales</taxon>
        <taxon>Suillineae</taxon>
        <taxon>Rhizopogonaceae</taxon>
        <taxon>Rhizopogon</taxon>
    </lineage>
</organism>
<dbReference type="Pfam" id="PF20151">
    <property type="entry name" value="DUF6533"/>
    <property type="match status" value="1"/>
</dbReference>
<sequence>MATVADALALQIVKYTNLAAAGLLVFDYCITLGDEIRWILRRSWGVPAVMFILSRYAPFIGAIMTAYSGVKSQLFYTEVTQCTTFNDVSNAAHFMSAIGSEGLMLLRTYIFWGGSRKFLAVMLPFSLVAIILVVVLDTAPILFGTQKGEVFVIARCCRRAS</sequence>
<gene>
    <name evidence="3" type="ORF">K503DRAFT_805835</name>
</gene>
<evidence type="ECO:0000313" key="4">
    <source>
        <dbReference type="Proteomes" id="UP000092154"/>
    </source>
</evidence>
<keyword evidence="4" id="KW-1185">Reference proteome</keyword>
<evidence type="ECO:0000256" key="1">
    <source>
        <dbReference type="SAM" id="Phobius"/>
    </source>
</evidence>